<evidence type="ECO:0000313" key="3">
    <source>
        <dbReference type="EMBL" id="USG65046.1"/>
    </source>
</evidence>
<dbReference type="Proteomes" id="UP001056500">
    <property type="component" value="Chromosome"/>
</dbReference>
<feature type="domain" description="DUF4179" evidence="2">
    <location>
        <begin position="105"/>
        <end position="204"/>
    </location>
</feature>
<dbReference type="InterPro" id="IPR025436">
    <property type="entry name" value="DUF4179"/>
</dbReference>
<dbReference type="Pfam" id="PF13786">
    <property type="entry name" value="DUF4179"/>
    <property type="match status" value="1"/>
</dbReference>
<keyword evidence="4" id="KW-1185">Reference proteome</keyword>
<organism evidence="3 4">
    <name type="scientific">Brevibacillus ruminantium</name>
    <dbReference type="NCBI Taxonomy" id="2950604"/>
    <lineage>
        <taxon>Bacteria</taxon>
        <taxon>Bacillati</taxon>
        <taxon>Bacillota</taxon>
        <taxon>Bacilli</taxon>
        <taxon>Bacillales</taxon>
        <taxon>Paenibacillaceae</taxon>
        <taxon>Brevibacillus</taxon>
    </lineage>
</organism>
<proteinExistence type="predicted"/>
<evidence type="ECO:0000313" key="4">
    <source>
        <dbReference type="Proteomes" id="UP001056500"/>
    </source>
</evidence>
<protein>
    <submittedName>
        <fullName evidence="3">DUF4179 domain-containing protein</fullName>
    </submittedName>
</protein>
<accession>A0ABY4WCZ4</accession>
<keyword evidence="1" id="KW-0472">Membrane</keyword>
<feature type="transmembrane region" description="Helical" evidence="1">
    <location>
        <begin position="108"/>
        <end position="129"/>
    </location>
</feature>
<keyword evidence="1" id="KW-0812">Transmembrane</keyword>
<keyword evidence="1" id="KW-1133">Transmembrane helix</keyword>
<reference evidence="3" key="1">
    <citation type="submission" date="2022-06" db="EMBL/GenBank/DDBJ databases">
        <title>Genome sequencing of Brevibacillus sp. BB3-R1.</title>
        <authorList>
            <person name="Heo J."/>
            <person name="Lee D."/>
            <person name="Won M."/>
            <person name="Han B.-H."/>
            <person name="Hong S.-B."/>
            <person name="Kwon S.-W."/>
        </authorList>
    </citation>
    <scope>NUCLEOTIDE SEQUENCE</scope>
    <source>
        <strain evidence="3">BB3-R1</strain>
    </source>
</reference>
<dbReference type="RefSeq" id="WP_251872153.1">
    <property type="nucleotide sequence ID" value="NZ_CP098755.1"/>
</dbReference>
<sequence>MRCLDNEMLVAYLKDALPFEKSQNVQSHLLTCGTCQLLFEQYLLEPERNEAGAKEEWQTDTIIERVLDRVPPYPLNVLKRVDRYQADLFDGKKRINGKKRSVVMMKKATLAAAGLALVVSLGTLVYPGFATYVQGVYYAANPMKEPYTDIQGIVSLYAKEDTDAGVLQAAQQGYVKPLHLKAVDQGLTLEAKAVLADPAQIMVLGSLTDKDGKKLNTFWEDRFSRNYDGTIEANRVIRLKDKTGNVLRPQLIVPKMPDPLYWNILPNGENFIIQSDLRNFFPDPSKLPDEMILEVQVRQLGKKEGNWNWDIPIDLRLAKAATKTVSVQQQFTTPQGEKIDFKEVRFGPSATQLMFTTNNVTAREKGIRYHLIDEQGAVLATWDDVTILYGISAGEKLYQNVSFNLSHGSLLNTGLLPEKYNRVHSFYPIDRTKSVTLKMDAVYTAEKADFRAKLPITELKKNPITVTEEGNRITFTRLETQTGEKEAGKDRMTYIFHVEGTLTKDIAGITNEWRVMDENGESEKVLFFPSLTIAEDGTRKLSGTLKVSMKNKDAKEFTISYDEKIKQHPVTWEVPIPQK</sequence>
<evidence type="ECO:0000256" key="1">
    <source>
        <dbReference type="SAM" id="Phobius"/>
    </source>
</evidence>
<gene>
    <name evidence="3" type="ORF">NDK47_23460</name>
</gene>
<dbReference type="EMBL" id="CP098755">
    <property type="protein sequence ID" value="USG65046.1"/>
    <property type="molecule type" value="Genomic_DNA"/>
</dbReference>
<evidence type="ECO:0000259" key="2">
    <source>
        <dbReference type="Pfam" id="PF13786"/>
    </source>
</evidence>
<name>A0ABY4WCZ4_9BACL</name>